<name>A0A5B8L4K9_9HYPH</name>
<dbReference type="AlphaFoldDB" id="A0A5B8L4K9"/>
<protein>
    <recommendedName>
        <fullName evidence="2">Basal-body rod modification protein FlgD</fullName>
    </recommendedName>
</protein>
<comment type="similarity">
    <text evidence="1">Belongs to the FlgD family.</text>
</comment>
<dbReference type="GO" id="GO:0044781">
    <property type="term" value="P:bacterial-type flagellum organization"/>
    <property type="evidence" value="ECO:0007669"/>
    <property type="project" value="UniProtKB-KW"/>
</dbReference>
<sequence>MNVVPVAAGANTAAQESSTGQSNLVDYNSFLKLLVTQMKNQDPTKPMESTDYIAQLATFSQVEQTLQTNTKLEQLMQLSLLGQADAIIGRTVSSADGTVSGKVDEVRIGSNGMVAILENGTEFPVGPGIVIS</sequence>
<comment type="function">
    <text evidence="4">Required for flagellar hook formation. May act as a scaffolding protein.</text>
</comment>
<evidence type="ECO:0000313" key="6">
    <source>
        <dbReference type="Proteomes" id="UP000321389"/>
    </source>
</evidence>
<keyword evidence="5" id="KW-0966">Cell projection</keyword>
<keyword evidence="3" id="KW-1005">Bacterial flagellum biogenesis</keyword>
<evidence type="ECO:0000256" key="4">
    <source>
        <dbReference type="ARBA" id="ARBA00024746"/>
    </source>
</evidence>
<dbReference type="Proteomes" id="UP000321389">
    <property type="component" value="Chromosome"/>
</dbReference>
<dbReference type="NCBIfam" id="NF004670">
    <property type="entry name" value="PRK06009.1"/>
    <property type="match status" value="1"/>
</dbReference>
<accession>A0A5B8L4K9</accession>
<dbReference type="Pfam" id="PF03963">
    <property type="entry name" value="FlgD"/>
    <property type="match status" value="1"/>
</dbReference>
<keyword evidence="6" id="KW-1185">Reference proteome</keyword>
<dbReference type="KEGG" id="niy:FQ775_21400"/>
<dbReference type="RefSeq" id="WP_146301357.1">
    <property type="nucleotide sequence ID" value="NZ_CP042301.2"/>
</dbReference>
<evidence type="ECO:0000256" key="1">
    <source>
        <dbReference type="ARBA" id="ARBA00010577"/>
    </source>
</evidence>
<reference evidence="5" key="1">
    <citation type="submission" date="2020-04" db="EMBL/GenBank/DDBJ databases">
        <title>Nitratireductor sp. nov. isolated from mangrove soil.</title>
        <authorList>
            <person name="Ye Y."/>
        </authorList>
    </citation>
    <scope>NUCLEOTIDE SEQUENCE</scope>
    <source>
        <strain evidence="5">SY7</strain>
    </source>
</reference>
<evidence type="ECO:0000313" key="5">
    <source>
        <dbReference type="EMBL" id="QDZ02722.1"/>
    </source>
</evidence>
<organism evidence="5 6">
    <name type="scientific">Nitratireductor mangrovi</name>
    <dbReference type="NCBI Taxonomy" id="2599600"/>
    <lineage>
        <taxon>Bacteria</taxon>
        <taxon>Pseudomonadati</taxon>
        <taxon>Pseudomonadota</taxon>
        <taxon>Alphaproteobacteria</taxon>
        <taxon>Hyphomicrobiales</taxon>
        <taxon>Phyllobacteriaceae</taxon>
        <taxon>Nitratireductor</taxon>
    </lineage>
</organism>
<dbReference type="EMBL" id="CP042301">
    <property type="protein sequence ID" value="QDZ02722.1"/>
    <property type="molecule type" value="Genomic_DNA"/>
</dbReference>
<keyword evidence="5" id="KW-0282">Flagellum</keyword>
<dbReference type="InterPro" id="IPR005648">
    <property type="entry name" value="FlgD"/>
</dbReference>
<dbReference type="OrthoDB" id="9785233at2"/>
<gene>
    <name evidence="5" type="primary">flgD</name>
    <name evidence="5" type="ORF">FQ775_21400</name>
</gene>
<evidence type="ECO:0000256" key="2">
    <source>
        <dbReference type="ARBA" id="ARBA00016013"/>
    </source>
</evidence>
<proteinExistence type="inferred from homology"/>
<evidence type="ECO:0000256" key="3">
    <source>
        <dbReference type="ARBA" id="ARBA00022795"/>
    </source>
</evidence>
<keyword evidence="5" id="KW-0969">Cilium</keyword>